<dbReference type="PANTHER" id="PTHR43794">
    <property type="entry name" value="AMINOHYDROLASE SSNA-RELATED"/>
    <property type="match status" value="1"/>
</dbReference>
<dbReference type="InterPro" id="IPR032466">
    <property type="entry name" value="Metal_Hydrolase"/>
</dbReference>
<dbReference type="CDD" id="cd01298">
    <property type="entry name" value="ATZ_TRZ_like"/>
    <property type="match status" value="1"/>
</dbReference>
<dbReference type="PANTHER" id="PTHR43794:SF11">
    <property type="entry name" value="AMIDOHYDROLASE-RELATED DOMAIN-CONTAINING PROTEIN"/>
    <property type="match status" value="1"/>
</dbReference>
<name>A0ABY6WGE4_9BURK</name>
<dbReference type="InterPro" id="IPR011059">
    <property type="entry name" value="Metal-dep_hydrolase_composite"/>
</dbReference>
<evidence type="ECO:0000256" key="1">
    <source>
        <dbReference type="ARBA" id="ARBA00006745"/>
    </source>
</evidence>
<evidence type="ECO:0000256" key="2">
    <source>
        <dbReference type="ARBA" id="ARBA00022801"/>
    </source>
</evidence>
<dbReference type="Gene3D" id="3.20.20.140">
    <property type="entry name" value="Metal-dependent hydrolases"/>
    <property type="match status" value="1"/>
</dbReference>
<gene>
    <name evidence="4" type="ORF">PPN31119_01217</name>
</gene>
<dbReference type="InterPro" id="IPR050287">
    <property type="entry name" value="MTA/SAH_deaminase"/>
</dbReference>
<comment type="similarity">
    <text evidence="1">Belongs to the metallo-dependent hydrolases superfamily. ATZ/TRZ family.</text>
</comment>
<dbReference type="Gene3D" id="2.30.40.10">
    <property type="entry name" value="Urease, subunit C, domain 1"/>
    <property type="match status" value="1"/>
</dbReference>
<evidence type="ECO:0000313" key="4">
    <source>
        <dbReference type="EMBL" id="VVE63164.1"/>
    </source>
</evidence>
<keyword evidence="5" id="KW-1185">Reference proteome</keyword>
<protein>
    <submittedName>
        <fullName evidence="4">8-oxoguanine deaminase</fullName>
    </submittedName>
</protein>
<dbReference type="SUPFAM" id="SSF51338">
    <property type="entry name" value="Composite domain of metallo-dependent hydrolases"/>
    <property type="match status" value="1"/>
</dbReference>
<organism evidence="4 5">
    <name type="scientific">Pandoraea pnomenusa</name>
    <dbReference type="NCBI Taxonomy" id="93220"/>
    <lineage>
        <taxon>Bacteria</taxon>
        <taxon>Pseudomonadati</taxon>
        <taxon>Pseudomonadota</taxon>
        <taxon>Betaproteobacteria</taxon>
        <taxon>Burkholderiales</taxon>
        <taxon>Burkholderiaceae</taxon>
        <taxon>Pandoraea</taxon>
    </lineage>
</organism>
<dbReference type="EMBL" id="CABPSO010000002">
    <property type="protein sequence ID" value="VVE63164.1"/>
    <property type="molecule type" value="Genomic_DNA"/>
</dbReference>
<keyword evidence="2" id="KW-0378">Hydrolase</keyword>
<reference evidence="4 5" key="1">
    <citation type="submission" date="2019-08" db="EMBL/GenBank/DDBJ databases">
        <authorList>
            <person name="Peeters C."/>
        </authorList>
    </citation>
    <scope>NUCLEOTIDE SEQUENCE [LARGE SCALE GENOMIC DNA]</scope>
    <source>
        <strain evidence="4 5">LMG 31119</strain>
    </source>
</reference>
<comment type="caution">
    <text evidence="4">The sequence shown here is derived from an EMBL/GenBank/DDBJ whole genome shotgun (WGS) entry which is preliminary data.</text>
</comment>
<dbReference type="Proteomes" id="UP000361468">
    <property type="component" value="Unassembled WGS sequence"/>
</dbReference>
<dbReference type="NCBIfam" id="NF006055">
    <property type="entry name" value="PRK08203.1"/>
    <property type="match status" value="1"/>
</dbReference>
<dbReference type="Pfam" id="PF01979">
    <property type="entry name" value="Amidohydro_1"/>
    <property type="match status" value="1"/>
</dbReference>
<feature type="domain" description="Amidohydrolase-related" evidence="3">
    <location>
        <begin position="57"/>
        <end position="422"/>
    </location>
</feature>
<dbReference type="RefSeq" id="WP_023596178.1">
    <property type="nucleotide sequence ID" value="NZ_CABPSO010000002.1"/>
</dbReference>
<evidence type="ECO:0000313" key="5">
    <source>
        <dbReference type="Proteomes" id="UP000361468"/>
    </source>
</evidence>
<dbReference type="SUPFAM" id="SSF51556">
    <property type="entry name" value="Metallo-dependent hydrolases"/>
    <property type="match status" value="1"/>
</dbReference>
<accession>A0ABY6WGE4</accession>
<proteinExistence type="inferred from homology"/>
<dbReference type="InterPro" id="IPR006680">
    <property type="entry name" value="Amidohydro-rel"/>
</dbReference>
<sequence length="452" mass="48578">MKTLLVKNADVLVTMDAGRREIARGGLYVEDNRIVAVGTSDALPASADEVLDLTGHVVIPGLVNTHHHMYQSLTRALPAAQDGELFNWLTNLYPVWANLTPEMIRVSTQTAMAELLLSGCTTSSDHLYIYPNGCRLDHSIEAAAEIGMRFHASRGSMSVGQSQGGLPPDRVVEREDEILKDTQRLIETYHDAGRYAMLRVVVAPCSPFSVSRDLMRESASMARHFGVSLHTHLAENVNDIAYSREMFGMTPAEYAQDLGWVGHDVWHAHCVQLDDAGIALFARTGTGVAHCPCSNMRLASGIAPIRRMRDAGVPVGLGVDGSASNDAGNMINEARQALLLQRVGFGPDAMTAREALEIATLGGARVLGRDDIGRLAPGMAADFVAFDTRGIGMAGGLHDPVAALVFCNPGQAAYSVVNGRVVVREGRLATLDLPSLVTRHNALARQLAEASR</sequence>
<evidence type="ECO:0000259" key="3">
    <source>
        <dbReference type="Pfam" id="PF01979"/>
    </source>
</evidence>